<proteinExistence type="predicted"/>
<evidence type="ECO:0000313" key="3">
    <source>
        <dbReference type="EMBL" id="AFC24228.1"/>
    </source>
</evidence>
<keyword evidence="2" id="KW-0175">Coiled coil</keyword>
<keyword evidence="4" id="KW-1185">Reference proteome</keyword>
<dbReference type="PANTHER" id="PTHR12558">
    <property type="entry name" value="CELL DIVISION CYCLE 16,23,27"/>
    <property type="match status" value="1"/>
</dbReference>
<dbReference type="GO" id="GO:0051301">
    <property type="term" value="P:cell division"/>
    <property type="evidence" value="ECO:0007669"/>
    <property type="project" value="TreeGrafter"/>
</dbReference>
<feature type="coiled-coil region" evidence="2">
    <location>
        <begin position="144"/>
        <end position="171"/>
    </location>
</feature>
<dbReference type="PROSITE" id="PS50005">
    <property type="entry name" value="TPR"/>
    <property type="match status" value="1"/>
</dbReference>
<dbReference type="STRING" id="984262.SGRA_1493"/>
<dbReference type="HOGENOM" id="CLU_483854_0_0_10"/>
<dbReference type="EMBL" id="CP002831">
    <property type="protein sequence ID" value="AFC24228.1"/>
    <property type="molecule type" value="Genomic_DNA"/>
</dbReference>
<dbReference type="Proteomes" id="UP000007519">
    <property type="component" value="Chromosome"/>
</dbReference>
<sequence>MPELLQALAEARQSGKPDELNELARAAIIAEPAVDLGYYCLAEALFLAEQYQNAEIALAKAIELAPEKASYLLRMASYKDVQGQAAAARILYDKALALEPKNWRALLGLAHYQLFEAQNVERAIEYLNQAEPSALEEPDFLRLKAKTLLNMAQLEEALELIERLLEKSADEGALTLKLNALMMQAAPSFKEISLTYKALIQAAAQPLPYWVGLANYLLAEEQYSQAEKAFRKALAMAPAQEQYALKGLLAICLQAQGQYAEALNIYQKMEQEQPEDEEIYIQKSLLFAAQDEFGQAAAALEKVIALSTGMPALEWKFKRGLYLLEAGDYAPAKAIFEALLQEPLYAREAAFALGKCLHLMGDAKAAFAQLQAAQKAKSRKAKDYLQTHFEAELKALEAALLAQRAAWAAENAKSPFLAAHFGQLGRFDPKQNRLDPKLPADVQNMLKERLADISLLLSAEGVLLLNPMEERAIRANYRILEEEKGRLLMELYPLDGSPNLIFLLRERGPGRLSVEWQKAGAEEVHFQLSTKPKSSDMKVFKRFCKASDFDYLGAKYAAWKKYL</sequence>
<dbReference type="PANTHER" id="PTHR12558:SF48">
    <property type="entry name" value="CHROMOSOME UNDETERMINED SCAFFOLD_74, WHOLE GENOME SHOTGUN SEQUENCE"/>
    <property type="match status" value="1"/>
</dbReference>
<keyword evidence="1" id="KW-0802">TPR repeat</keyword>
<protein>
    <submittedName>
        <fullName evidence="3">TPR repeat-containing protein</fullName>
    </submittedName>
</protein>
<dbReference type="AlphaFoldDB" id="H6L956"/>
<evidence type="ECO:0000256" key="1">
    <source>
        <dbReference type="PROSITE-ProRule" id="PRU00339"/>
    </source>
</evidence>
<reference evidence="3 4" key="1">
    <citation type="journal article" date="2012" name="Stand. Genomic Sci.">
        <title>Complete genome sequencing and analysis of Saprospira grandis str. Lewin, a predatory marine bacterium.</title>
        <authorList>
            <person name="Saw J.H."/>
            <person name="Yuryev A."/>
            <person name="Kanbe M."/>
            <person name="Hou S."/>
            <person name="Young A.G."/>
            <person name="Aizawa S."/>
            <person name="Alam M."/>
        </authorList>
    </citation>
    <scope>NUCLEOTIDE SEQUENCE [LARGE SCALE GENOMIC DNA]</scope>
    <source>
        <strain evidence="3 4">Lewin</strain>
    </source>
</reference>
<dbReference type="InterPro" id="IPR019734">
    <property type="entry name" value="TPR_rpt"/>
</dbReference>
<dbReference type="KEGG" id="sgn:SGRA_1493"/>
<evidence type="ECO:0000313" key="4">
    <source>
        <dbReference type="Proteomes" id="UP000007519"/>
    </source>
</evidence>
<feature type="repeat" description="TPR" evidence="1">
    <location>
        <begin position="207"/>
        <end position="240"/>
    </location>
</feature>
<dbReference type="Gene3D" id="1.25.40.10">
    <property type="entry name" value="Tetratricopeptide repeat domain"/>
    <property type="match status" value="2"/>
</dbReference>
<organism evidence="3 4">
    <name type="scientific">Saprospira grandis (strain Lewin)</name>
    <dbReference type="NCBI Taxonomy" id="984262"/>
    <lineage>
        <taxon>Bacteria</taxon>
        <taxon>Pseudomonadati</taxon>
        <taxon>Bacteroidota</taxon>
        <taxon>Saprospiria</taxon>
        <taxon>Saprospirales</taxon>
        <taxon>Saprospiraceae</taxon>
        <taxon>Saprospira</taxon>
    </lineage>
</organism>
<name>H6L956_SAPGL</name>
<dbReference type="Pfam" id="PF14559">
    <property type="entry name" value="TPR_19"/>
    <property type="match status" value="2"/>
</dbReference>
<dbReference type="eggNOG" id="COG0457">
    <property type="taxonomic scope" value="Bacteria"/>
</dbReference>
<dbReference type="Pfam" id="PF13432">
    <property type="entry name" value="TPR_16"/>
    <property type="match status" value="1"/>
</dbReference>
<gene>
    <name evidence="3" type="ordered locus">SGRA_1493</name>
</gene>
<evidence type="ECO:0000256" key="2">
    <source>
        <dbReference type="SAM" id="Coils"/>
    </source>
</evidence>
<dbReference type="SMART" id="SM00028">
    <property type="entry name" value="TPR"/>
    <property type="match status" value="7"/>
</dbReference>
<dbReference type="InterPro" id="IPR011990">
    <property type="entry name" value="TPR-like_helical_dom_sf"/>
</dbReference>
<accession>H6L956</accession>
<dbReference type="SUPFAM" id="SSF48452">
    <property type="entry name" value="TPR-like"/>
    <property type="match status" value="3"/>
</dbReference>